<comment type="pathway">
    <text evidence="1">Cofactor biosynthesis; adenosylcobalamin biosynthesis.</text>
</comment>
<dbReference type="SUPFAM" id="SSF63965">
    <property type="entry name" value="Precorrin-8X methylmutase CbiC/CobH"/>
    <property type="match status" value="1"/>
</dbReference>
<dbReference type="NCBIfam" id="NF004620">
    <property type="entry name" value="PRK05954.1"/>
    <property type="match status" value="1"/>
</dbReference>
<dbReference type="UniPathway" id="UPA00148"/>
<evidence type="ECO:0000256" key="1">
    <source>
        <dbReference type="ARBA" id="ARBA00004953"/>
    </source>
</evidence>
<dbReference type="PANTHER" id="PTHR43588">
    <property type="entry name" value="COBALT-PRECORRIN-8 METHYLMUTASE"/>
    <property type="match status" value="1"/>
</dbReference>
<dbReference type="AlphaFoldDB" id="A0A1U7HVN3"/>
<dbReference type="STRING" id="247279.NIES1031_06650"/>
<evidence type="ECO:0000259" key="5">
    <source>
        <dbReference type="Pfam" id="PF02570"/>
    </source>
</evidence>
<dbReference type="RefSeq" id="WP_073548705.1">
    <property type="nucleotide sequence ID" value="NZ_CAWMVK010000039.1"/>
</dbReference>
<protein>
    <submittedName>
        <fullName evidence="6">Cobalt-precorrin-8X methylmutase</fullName>
    </submittedName>
</protein>
<comment type="similarity">
    <text evidence="2">Belongs to the CobH/CbiC family.</text>
</comment>
<proteinExistence type="inferred from homology"/>
<keyword evidence="3" id="KW-0169">Cobalamin biosynthesis</keyword>
<accession>A0A1U7HVN3</accession>
<evidence type="ECO:0000313" key="7">
    <source>
        <dbReference type="Proteomes" id="UP000185984"/>
    </source>
</evidence>
<dbReference type="EMBL" id="MRCC01000005">
    <property type="protein sequence ID" value="OKH27603.1"/>
    <property type="molecule type" value="Genomic_DNA"/>
</dbReference>
<dbReference type="OrthoDB" id="9780708at2"/>
<comment type="caution">
    <text evidence="6">The sequence shown here is derived from an EMBL/GenBank/DDBJ whole genome shotgun (WGS) entry which is preliminary data.</text>
</comment>
<dbReference type="Proteomes" id="UP000185984">
    <property type="component" value="Unassembled WGS sequence"/>
</dbReference>
<reference evidence="6 7" key="1">
    <citation type="submission" date="2016-11" db="EMBL/GenBank/DDBJ databases">
        <title>Draft Genome Sequences of Nine Cyanobacterial Strains from Diverse Habitats.</title>
        <authorList>
            <person name="Zhu T."/>
            <person name="Hou S."/>
            <person name="Lu X."/>
            <person name="Hess W.R."/>
        </authorList>
    </citation>
    <scope>NUCLEOTIDE SEQUENCE [LARGE SCALE GENOMIC DNA]</scope>
    <source>
        <strain evidence="6 7">5.2 s.c.1</strain>
    </source>
</reference>
<evidence type="ECO:0000256" key="2">
    <source>
        <dbReference type="ARBA" id="ARBA00009774"/>
    </source>
</evidence>
<evidence type="ECO:0000313" key="6">
    <source>
        <dbReference type="EMBL" id="OKH27603.1"/>
    </source>
</evidence>
<evidence type="ECO:0000256" key="3">
    <source>
        <dbReference type="ARBA" id="ARBA00022573"/>
    </source>
</evidence>
<dbReference type="GO" id="GO:0016993">
    <property type="term" value="F:precorrin-8X methylmutase activity"/>
    <property type="evidence" value="ECO:0007669"/>
    <property type="project" value="InterPro"/>
</dbReference>
<dbReference type="Gene3D" id="3.40.50.10230">
    <property type="entry name" value="Cobalamin biosynthesis CobH/CbiC, precorrin-8X methylmutase"/>
    <property type="match status" value="1"/>
</dbReference>
<feature type="domain" description="Cobalamin biosynthesis precorrin-8X methylmutase CobH/CbiC" evidence="5">
    <location>
        <begin position="15"/>
        <end position="204"/>
    </location>
</feature>
<keyword evidence="4" id="KW-0413">Isomerase</keyword>
<sequence>MKREQNESTIQIHPIMEQSFAVIDREIGAHNWSDAEYAIIRRVIHTTADFEFKHLISFSPKAIHAGIAALRCGVPIVTDVSMVKQGVIGLVTKTFNNPLISAVEQVSTALPGKTRTETGILQCYEKYPHAIYVIGNAPTALLALCDRITTTSILPALAIGAPVGFISVLESKAALAQTPVHQIRVESRKGGSAVAAAILNALIMLALQK</sequence>
<gene>
    <name evidence="6" type="ORF">NIES1031_06650</name>
</gene>
<evidence type="ECO:0000256" key="4">
    <source>
        <dbReference type="ARBA" id="ARBA00023235"/>
    </source>
</evidence>
<dbReference type="InterPro" id="IPR036588">
    <property type="entry name" value="CobH/CbiC_sf"/>
</dbReference>
<keyword evidence="7" id="KW-1185">Reference proteome</keyword>
<dbReference type="Pfam" id="PF02570">
    <property type="entry name" value="CbiC"/>
    <property type="match status" value="1"/>
</dbReference>
<dbReference type="GO" id="GO:0009236">
    <property type="term" value="P:cobalamin biosynthetic process"/>
    <property type="evidence" value="ECO:0007669"/>
    <property type="project" value="UniProtKB-UniPathway"/>
</dbReference>
<name>A0A1U7HVN3_9CHRO</name>
<dbReference type="InterPro" id="IPR003722">
    <property type="entry name" value="Cbl_synth_CobH/CbiC"/>
</dbReference>
<dbReference type="PANTHER" id="PTHR43588:SF1">
    <property type="entry name" value="COBALT-PRECORRIN-8 METHYLMUTASE"/>
    <property type="match status" value="1"/>
</dbReference>
<organism evidence="6 7">
    <name type="scientific">Chroogloeocystis siderophila 5.2 s.c.1</name>
    <dbReference type="NCBI Taxonomy" id="247279"/>
    <lineage>
        <taxon>Bacteria</taxon>
        <taxon>Bacillati</taxon>
        <taxon>Cyanobacteriota</taxon>
        <taxon>Cyanophyceae</taxon>
        <taxon>Oscillatoriophycideae</taxon>
        <taxon>Chroococcales</taxon>
        <taxon>Chroococcaceae</taxon>
        <taxon>Chroogloeocystis</taxon>
    </lineage>
</organism>